<evidence type="ECO:0000256" key="3">
    <source>
        <dbReference type="ARBA" id="ARBA00022679"/>
    </source>
</evidence>
<gene>
    <name evidence="6" type="ORF">OIU74_025079</name>
</gene>
<keyword evidence="5" id="KW-0325">Glycoprotein</keyword>
<dbReference type="AlphaFoldDB" id="A0A9Q0W0X1"/>
<dbReference type="Proteomes" id="UP001151752">
    <property type="component" value="Chromosome 18"/>
</dbReference>
<reference evidence="6" key="1">
    <citation type="submission" date="2022-11" db="EMBL/GenBank/DDBJ databases">
        <authorList>
            <person name="Hyden B.L."/>
            <person name="Feng K."/>
            <person name="Yates T."/>
            <person name="Jawdy S."/>
            <person name="Smart L.B."/>
            <person name="Muchero W."/>
        </authorList>
    </citation>
    <scope>NUCLEOTIDE SEQUENCE</scope>
    <source>
        <tissue evidence="6">Shoot tip</tissue>
    </source>
</reference>
<dbReference type="EMBL" id="JAPFFM010000006">
    <property type="protein sequence ID" value="KAJ6758332.1"/>
    <property type="molecule type" value="Genomic_DNA"/>
</dbReference>
<accession>A0A9Q0W0X1</accession>
<evidence type="ECO:0000256" key="4">
    <source>
        <dbReference type="ARBA" id="ARBA00023136"/>
    </source>
</evidence>
<organism evidence="6 7">
    <name type="scientific">Salix koriyanagi</name>
    <dbReference type="NCBI Taxonomy" id="2511006"/>
    <lineage>
        <taxon>Eukaryota</taxon>
        <taxon>Viridiplantae</taxon>
        <taxon>Streptophyta</taxon>
        <taxon>Embryophyta</taxon>
        <taxon>Tracheophyta</taxon>
        <taxon>Spermatophyta</taxon>
        <taxon>Magnoliopsida</taxon>
        <taxon>eudicotyledons</taxon>
        <taxon>Gunneridae</taxon>
        <taxon>Pentapetalae</taxon>
        <taxon>rosids</taxon>
        <taxon>fabids</taxon>
        <taxon>Malpighiales</taxon>
        <taxon>Salicaceae</taxon>
        <taxon>Saliceae</taxon>
        <taxon>Salix</taxon>
    </lineage>
</organism>
<reference evidence="6" key="2">
    <citation type="journal article" date="2023" name="Int. J. Mol. Sci.">
        <title>De Novo Assembly and Annotation of 11 Diverse Shrub Willow (Salix) Genomes Reveals Novel Gene Organization in Sex-Linked Regions.</title>
        <authorList>
            <person name="Hyden B."/>
            <person name="Feng K."/>
            <person name="Yates T.B."/>
            <person name="Jawdy S."/>
            <person name="Cereghino C."/>
            <person name="Smart L.B."/>
            <person name="Muchero W."/>
        </authorList>
    </citation>
    <scope>NUCLEOTIDE SEQUENCE</scope>
    <source>
        <tissue evidence="6">Shoot tip</tissue>
    </source>
</reference>
<keyword evidence="2" id="KW-0328">Glycosyltransferase</keyword>
<evidence type="ECO:0000256" key="5">
    <source>
        <dbReference type="ARBA" id="ARBA00023180"/>
    </source>
</evidence>
<dbReference type="PANTHER" id="PTHR31042:SF8">
    <property type="entry name" value="CORE-2_I-BRANCHING BETA-1,6-N-ACETYLGLUCOSAMINYLTRANSFERASE FAMILY PROTEIN"/>
    <property type="match status" value="1"/>
</dbReference>
<dbReference type="GO" id="GO:0016020">
    <property type="term" value="C:membrane"/>
    <property type="evidence" value="ECO:0007669"/>
    <property type="project" value="UniProtKB-SubCell"/>
</dbReference>
<keyword evidence="7" id="KW-1185">Reference proteome</keyword>
<evidence type="ECO:0000256" key="2">
    <source>
        <dbReference type="ARBA" id="ARBA00022676"/>
    </source>
</evidence>
<protein>
    <submittedName>
        <fullName evidence="6">CORE-2/I-BRANCHING BETA-16-N-ACETYLGLUCOSAMINYLTRANSFERASE FAMILY PROTEIN-RELATED</fullName>
    </submittedName>
</protein>
<evidence type="ECO:0000256" key="1">
    <source>
        <dbReference type="ARBA" id="ARBA00004606"/>
    </source>
</evidence>
<keyword evidence="4" id="KW-0472">Membrane</keyword>
<comment type="subcellular location">
    <subcellularLocation>
        <location evidence="1">Membrane</location>
        <topology evidence="1">Single-pass type II membrane protein</topology>
    </subcellularLocation>
</comment>
<dbReference type="InterPro" id="IPR044174">
    <property type="entry name" value="BC10-like"/>
</dbReference>
<evidence type="ECO:0000313" key="6">
    <source>
        <dbReference type="EMBL" id="KAJ6758332.1"/>
    </source>
</evidence>
<evidence type="ECO:0000313" key="7">
    <source>
        <dbReference type="Proteomes" id="UP001151752"/>
    </source>
</evidence>
<proteinExistence type="predicted"/>
<dbReference type="PANTHER" id="PTHR31042">
    <property type="entry name" value="CORE-2/I-BRANCHING BETA-1,6-N-ACETYLGLUCOSAMINYLTRANSFERASE FAMILY PROTEIN-RELATED"/>
    <property type="match status" value="1"/>
</dbReference>
<dbReference type="GO" id="GO:0016757">
    <property type="term" value="F:glycosyltransferase activity"/>
    <property type="evidence" value="ECO:0007669"/>
    <property type="project" value="UniProtKB-KW"/>
</dbReference>
<dbReference type="Pfam" id="PF02485">
    <property type="entry name" value="Branch"/>
    <property type="match status" value="1"/>
</dbReference>
<sequence length="140" mass="16130">MFIREDFITVSEWGKMSMCDAKRRILANALLDISNEQFILVSESCIPLFNFSFVHGYIMRSKHSFIVAFDDHGPYGRGWYNENMAPEVNILPASVKGLNGLRLTGSSPVSMVEDTTYYPKFEEFCRPHCYVDEHYFPLPS</sequence>
<name>A0A9Q0W0X1_9ROSI</name>
<comment type="caution">
    <text evidence="6">The sequence shown here is derived from an EMBL/GenBank/DDBJ whole genome shotgun (WGS) entry which is preliminary data.</text>
</comment>
<keyword evidence="3" id="KW-0808">Transferase</keyword>
<dbReference type="InterPro" id="IPR003406">
    <property type="entry name" value="Glyco_trans_14"/>
</dbReference>